<proteinExistence type="predicted"/>
<keyword evidence="1" id="KW-1133">Transmembrane helix</keyword>
<feature type="transmembrane region" description="Helical" evidence="1">
    <location>
        <begin position="36"/>
        <end position="55"/>
    </location>
</feature>
<evidence type="ECO:0000313" key="2">
    <source>
        <dbReference type="EMBL" id="RXN31773.1"/>
    </source>
</evidence>
<keyword evidence="1" id="KW-0812">Transmembrane</keyword>
<evidence type="ECO:0000256" key="1">
    <source>
        <dbReference type="SAM" id="Phobius"/>
    </source>
</evidence>
<gene>
    <name evidence="3" type="ORF">ROHU_015787</name>
    <name evidence="2" type="ORF">ROHU_016649</name>
</gene>
<organism evidence="3 4">
    <name type="scientific">Labeo rohita</name>
    <name type="common">Indian major carp</name>
    <name type="synonym">Cyprinus rohita</name>
    <dbReference type="NCBI Taxonomy" id="84645"/>
    <lineage>
        <taxon>Eukaryota</taxon>
        <taxon>Metazoa</taxon>
        <taxon>Chordata</taxon>
        <taxon>Craniata</taxon>
        <taxon>Vertebrata</taxon>
        <taxon>Euteleostomi</taxon>
        <taxon>Actinopterygii</taxon>
        <taxon>Neopterygii</taxon>
        <taxon>Teleostei</taxon>
        <taxon>Ostariophysi</taxon>
        <taxon>Cypriniformes</taxon>
        <taxon>Cyprinidae</taxon>
        <taxon>Labeoninae</taxon>
        <taxon>Labeonini</taxon>
        <taxon>Labeo</taxon>
    </lineage>
</organism>
<accession>A0A498NN44</accession>
<dbReference type="Proteomes" id="UP000290572">
    <property type="component" value="Unassembled WGS sequence"/>
</dbReference>
<reference evidence="3 4" key="1">
    <citation type="submission" date="2018-03" db="EMBL/GenBank/DDBJ databases">
        <title>Draft genome sequence of Rohu Carp (Labeo rohita).</title>
        <authorList>
            <person name="Das P."/>
            <person name="Kushwaha B."/>
            <person name="Joshi C.G."/>
            <person name="Kumar D."/>
            <person name="Nagpure N.S."/>
            <person name="Sahoo L."/>
            <person name="Das S.P."/>
            <person name="Bit A."/>
            <person name="Patnaik S."/>
            <person name="Meher P.K."/>
            <person name="Jayasankar P."/>
            <person name="Koringa P.G."/>
            <person name="Patel N.V."/>
            <person name="Hinsu A.T."/>
            <person name="Kumar R."/>
            <person name="Pandey M."/>
            <person name="Agarwal S."/>
            <person name="Srivastava S."/>
            <person name="Singh M."/>
            <person name="Iquebal M.A."/>
            <person name="Jaiswal S."/>
            <person name="Angadi U.B."/>
            <person name="Kumar N."/>
            <person name="Raza M."/>
            <person name="Shah T.M."/>
            <person name="Rai A."/>
            <person name="Jena J.K."/>
        </authorList>
    </citation>
    <scope>NUCLEOTIDE SEQUENCE [LARGE SCALE GENOMIC DNA]</scope>
    <source>
        <strain evidence="3">DASCIFA01</strain>
        <tissue evidence="3">Testis</tissue>
    </source>
</reference>
<keyword evidence="1" id="KW-0472">Membrane</keyword>
<feature type="transmembrane region" description="Helical" evidence="1">
    <location>
        <begin position="76"/>
        <end position="96"/>
    </location>
</feature>
<keyword evidence="4" id="KW-1185">Reference proteome</keyword>
<comment type="caution">
    <text evidence="3">The sequence shown here is derived from an EMBL/GenBank/DDBJ whole genome shotgun (WGS) entry which is preliminary data.</text>
</comment>
<evidence type="ECO:0000313" key="3">
    <source>
        <dbReference type="EMBL" id="RXN33188.1"/>
    </source>
</evidence>
<name>A0A498NN44_LABRO</name>
<dbReference type="AlphaFoldDB" id="A0A498NN44"/>
<feature type="transmembrane region" description="Helical" evidence="1">
    <location>
        <begin position="156"/>
        <end position="179"/>
    </location>
</feature>
<evidence type="ECO:0008006" key="5">
    <source>
        <dbReference type="Google" id="ProtNLM"/>
    </source>
</evidence>
<evidence type="ECO:0000313" key="4">
    <source>
        <dbReference type="Proteomes" id="UP000290572"/>
    </source>
</evidence>
<sequence length="210" mass="23183">MEMWVTNTSQSVDGNFSNISSHEQLCTGSYSLILDFLNLVVNLPITLYVIMDLLLKQCGTPASPGNSSSSSQSEILFLHLACSHSLFYIRALLSIVRNLGGVTGIRQEYMTACHSCSLNGGSLFFVGMTIDLYIAVAHPVVYINHKASTKQIHAHIFSTLVWMYIVSMGIVTVVLNITMYHPLTMASFCAAVPLVRLTGYICHVRFCLYC</sequence>
<protein>
    <recommendedName>
        <fullName evidence="5">G-protein coupled receptors family 1 profile domain-containing protein</fullName>
    </recommendedName>
</protein>
<dbReference type="EMBL" id="QBIY01011439">
    <property type="protein sequence ID" value="RXN31773.1"/>
    <property type="molecule type" value="Genomic_DNA"/>
</dbReference>
<feature type="transmembrane region" description="Helical" evidence="1">
    <location>
        <begin position="124"/>
        <end position="144"/>
    </location>
</feature>
<dbReference type="EMBL" id="QBIY01011292">
    <property type="protein sequence ID" value="RXN33188.1"/>
    <property type="molecule type" value="Genomic_DNA"/>
</dbReference>